<evidence type="ECO:0008006" key="6">
    <source>
        <dbReference type="Google" id="ProtNLM"/>
    </source>
</evidence>
<evidence type="ECO:0000259" key="3">
    <source>
        <dbReference type="Pfam" id="PF26335"/>
    </source>
</evidence>
<keyword evidence="5" id="KW-1185">Reference proteome</keyword>
<dbReference type="InterPro" id="IPR058664">
    <property type="entry name" value="ARB_00930-like_C"/>
</dbReference>
<evidence type="ECO:0000313" key="5">
    <source>
        <dbReference type="Proteomes" id="UP001276659"/>
    </source>
</evidence>
<dbReference type="Pfam" id="PF00144">
    <property type="entry name" value="Beta-lactamase"/>
    <property type="match status" value="1"/>
</dbReference>
<evidence type="ECO:0000313" key="4">
    <source>
        <dbReference type="EMBL" id="KAK3178135.1"/>
    </source>
</evidence>
<dbReference type="PANTHER" id="PTHR22935">
    <property type="entry name" value="PENICILLIN-BINDING PROTEIN"/>
    <property type="match status" value="1"/>
</dbReference>
<dbReference type="Proteomes" id="UP001276659">
    <property type="component" value="Unassembled WGS sequence"/>
</dbReference>
<organism evidence="4 5">
    <name type="scientific">Lepraria neglecta</name>
    <dbReference type="NCBI Taxonomy" id="209136"/>
    <lineage>
        <taxon>Eukaryota</taxon>
        <taxon>Fungi</taxon>
        <taxon>Dikarya</taxon>
        <taxon>Ascomycota</taxon>
        <taxon>Pezizomycotina</taxon>
        <taxon>Lecanoromycetes</taxon>
        <taxon>OSLEUM clade</taxon>
        <taxon>Lecanoromycetidae</taxon>
        <taxon>Lecanorales</taxon>
        <taxon>Lecanorineae</taxon>
        <taxon>Stereocaulaceae</taxon>
        <taxon>Lepraria</taxon>
    </lineage>
</organism>
<proteinExistence type="predicted"/>
<reference evidence="4" key="1">
    <citation type="submission" date="2022-11" db="EMBL/GenBank/DDBJ databases">
        <title>Chromosomal genome sequence assembly and mating type (MAT) locus characterization of the leprose asexual lichenized fungus Lepraria neglecta (Nyl.) Erichsen.</title>
        <authorList>
            <person name="Allen J.L."/>
            <person name="Pfeffer B."/>
        </authorList>
    </citation>
    <scope>NUCLEOTIDE SEQUENCE</scope>
    <source>
        <strain evidence="4">Allen 5258</strain>
    </source>
</reference>
<dbReference type="AlphaFoldDB" id="A0AAE0DPM3"/>
<comment type="caution">
    <text evidence="4">The sequence shown here is derived from an EMBL/GenBank/DDBJ whole genome shotgun (WGS) entry which is preliminary data.</text>
</comment>
<sequence>MLSYLVSFFFLTLPSFVNLVNTQTTSLHCPILGPDFPAPQNLSASVIISNAEASHMKLLSDYASTLGNDTFFSISLFSVDEDELLFQYHHSPAVLSGHSIGVHTVDSDSIYRIGSCSKVFSVWTFLIEAGDSYFNDPITRYVPELVAAVAQSSNNTVEFDEVDNVRWDDVTLGDLASQMGGIARDVTLEDLSTDVGITELGFPVLSKSEIPDCGAVVGQSPCDREAFFKHLLLHHPNFHASATPAYSNIAFQLLAYALEKITNKTFPDMVSNDIFKPLNMTHSSYSQPADITFGVIPFNETASYWSFPMGDEAPSGAFYSSTNDLARAGRSILTNSLLSPAQTRRWLKPVTHTSNPYASVGAPWEIIRVQDPNNRITDLYTKGGDIGMYHANLILSPDHNIGLTVLVAGDPSSTTNSGVRTTLENSLIDTFLPAVEAEARQQASTHFAGTYTAASNASNSSFTITTDDSPGLGLFNITTLNGTPLQTIADSLGLGSANQTLSVRLYPTGLKTATRMSFRATLEALPQVMNRGWCQTWVELDGELYGGVGVDEFVFGFEEGGEVMWVEWSALRERLVRIG</sequence>
<keyword evidence="1" id="KW-0732">Signal</keyword>
<evidence type="ECO:0000256" key="1">
    <source>
        <dbReference type="SAM" id="SignalP"/>
    </source>
</evidence>
<dbReference type="Pfam" id="PF26335">
    <property type="entry name" value="ARB_00930_C"/>
    <property type="match status" value="1"/>
</dbReference>
<dbReference type="InterPro" id="IPR001466">
    <property type="entry name" value="Beta-lactam-related"/>
</dbReference>
<dbReference type="EMBL" id="JASNWA010000003">
    <property type="protein sequence ID" value="KAK3178135.1"/>
    <property type="molecule type" value="Genomic_DNA"/>
</dbReference>
<feature type="domain" description="Beta-lactamase-like ARB-00930-like C-terminal" evidence="3">
    <location>
        <begin position="439"/>
        <end position="577"/>
    </location>
</feature>
<evidence type="ECO:0000259" key="2">
    <source>
        <dbReference type="Pfam" id="PF00144"/>
    </source>
</evidence>
<dbReference type="Gene3D" id="3.40.710.10">
    <property type="entry name" value="DD-peptidase/beta-lactamase superfamily"/>
    <property type="match status" value="1"/>
</dbReference>
<feature type="signal peptide" evidence="1">
    <location>
        <begin position="1"/>
        <end position="22"/>
    </location>
</feature>
<gene>
    <name evidence="4" type="ORF">OEA41_000268</name>
</gene>
<dbReference type="InterPro" id="IPR051478">
    <property type="entry name" value="Beta-lactamase-like_AB/R"/>
</dbReference>
<protein>
    <recommendedName>
        <fullName evidence="6">Beta-lactamase/transpeptidase-like protein</fullName>
    </recommendedName>
</protein>
<name>A0AAE0DPM3_9LECA</name>
<feature type="domain" description="Beta-lactamase-related" evidence="2">
    <location>
        <begin position="104"/>
        <end position="412"/>
    </location>
</feature>
<dbReference type="InterPro" id="IPR012338">
    <property type="entry name" value="Beta-lactam/transpept-like"/>
</dbReference>
<feature type="chain" id="PRO_5041968042" description="Beta-lactamase/transpeptidase-like protein" evidence="1">
    <location>
        <begin position="23"/>
        <end position="579"/>
    </location>
</feature>
<dbReference type="SUPFAM" id="SSF56601">
    <property type="entry name" value="beta-lactamase/transpeptidase-like"/>
    <property type="match status" value="1"/>
</dbReference>
<dbReference type="PANTHER" id="PTHR22935:SF97">
    <property type="entry name" value="BETA-LACTAMASE-RELATED DOMAIN-CONTAINING PROTEIN"/>
    <property type="match status" value="1"/>
</dbReference>
<accession>A0AAE0DPM3</accession>